<reference evidence="6" key="1">
    <citation type="submission" date="2020-11" db="EMBL/GenBank/DDBJ databases">
        <authorList>
            <person name="Tran Van P."/>
        </authorList>
    </citation>
    <scope>NUCLEOTIDE SEQUENCE</scope>
</reference>
<dbReference type="GO" id="GO:0008270">
    <property type="term" value="F:zinc ion binding"/>
    <property type="evidence" value="ECO:0007669"/>
    <property type="project" value="UniProtKB-KW"/>
</dbReference>
<keyword evidence="1" id="KW-0479">Metal-binding</keyword>
<evidence type="ECO:0000313" key="6">
    <source>
        <dbReference type="EMBL" id="CAD7415419.1"/>
    </source>
</evidence>
<sequence length="125" mass="14024">MDPVVWWGVAPGSPCVDCTGVHSGKGLPRSTAAVEKVQLETRSVRWQRDNEELPVHLRRPEVVRPSRPFTVDQWNQFAWESSQASLVPCENCGRTFAPDRLEVHLRSCKTPLPGAPRKLALQQVT</sequence>
<evidence type="ECO:0000256" key="4">
    <source>
        <dbReference type="PROSITE-ProRule" id="PRU01371"/>
    </source>
</evidence>
<dbReference type="InterPro" id="IPR049899">
    <property type="entry name" value="Znf_C2HC_C3H"/>
</dbReference>
<dbReference type="PROSITE" id="PS52027">
    <property type="entry name" value="ZF_C2HC_C3H"/>
    <property type="match status" value="1"/>
</dbReference>
<protein>
    <recommendedName>
        <fullName evidence="5">C2HC/C3H-type domain-containing protein</fullName>
    </recommendedName>
</protein>
<evidence type="ECO:0000256" key="2">
    <source>
        <dbReference type="ARBA" id="ARBA00022771"/>
    </source>
</evidence>
<dbReference type="EMBL" id="OC325963">
    <property type="protein sequence ID" value="CAD7415419.1"/>
    <property type="molecule type" value="Genomic_DNA"/>
</dbReference>
<evidence type="ECO:0000256" key="3">
    <source>
        <dbReference type="ARBA" id="ARBA00022833"/>
    </source>
</evidence>
<name>A0A7R9HB26_TIMCR</name>
<dbReference type="FunFam" id="3.30.160.60:FF:001258">
    <property type="entry name" value="Uncharacterized protein TCIL3000_10_13860"/>
    <property type="match status" value="1"/>
</dbReference>
<organism evidence="6">
    <name type="scientific">Timema cristinae</name>
    <name type="common">Walking stick</name>
    <dbReference type="NCBI Taxonomy" id="61476"/>
    <lineage>
        <taxon>Eukaryota</taxon>
        <taxon>Metazoa</taxon>
        <taxon>Ecdysozoa</taxon>
        <taxon>Arthropoda</taxon>
        <taxon>Hexapoda</taxon>
        <taxon>Insecta</taxon>
        <taxon>Pterygota</taxon>
        <taxon>Neoptera</taxon>
        <taxon>Polyneoptera</taxon>
        <taxon>Phasmatodea</taxon>
        <taxon>Timematodea</taxon>
        <taxon>Timematoidea</taxon>
        <taxon>Timematidae</taxon>
        <taxon>Timema</taxon>
    </lineage>
</organism>
<dbReference type="Pfam" id="PF13913">
    <property type="entry name" value="zf-C2HC_2"/>
    <property type="match status" value="1"/>
</dbReference>
<keyword evidence="2 4" id="KW-0863">Zinc-finger</keyword>
<dbReference type="Gene3D" id="3.30.160.60">
    <property type="entry name" value="Classic Zinc Finger"/>
    <property type="match status" value="1"/>
</dbReference>
<feature type="domain" description="C2HC/C3H-type" evidence="5">
    <location>
        <begin position="85"/>
        <end position="114"/>
    </location>
</feature>
<accession>A0A7R9HB26</accession>
<proteinExistence type="predicted"/>
<dbReference type="AlphaFoldDB" id="A0A7R9HB26"/>
<evidence type="ECO:0000259" key="5">
    <source>
        <dbReference type="PROSITE" id="PS52027"/>
    </source>
</evidence>
<gene>
    <name evidence="6" type="ORF">TCEB3V08_LOCUS12428</name>
</gene>
<keyword evidence="3" id="KW-0862">Zinc</keyword>
<evidence type="ECO:0000256" key="1">
    <source>
        <dbReference type="ARBA" id="ARBA00022723"/>
    </source>
</evidence>